<dbReference type="OrthoDB" id="1082028at2"/>
<dbReference type="InterPro" id="IPR028274">
    <property type="entry name" value="TerY-C"/>
</dbReference>
<evidence type="ECO:0000313" key="2">
    <source>
        <dbReference type="EMBL" id="SEH46714.1"/>
    </source>
</evidence>
<evidence type="ECO:0000259" key="1">
    <source>
        <dbReference type="Pfam" id="PF15616"/>
    </source>
</evidence>
<proteinExistence type="predicted"/>
<dbReference type="Pfam" id="PF15616">
    <property type="entry name" value="TerY_C"/>
    <property type="match status" value="1"/>
</dbReference>
<evidence type="ECO:0000313" key="3">
    <source>
        <dbReference type="Proteomes" id="UP000183190"/>
    </source>
</evidence>
<organism evidence="2 3">
    <name type="scientific">Ruminococcus flavefaciens</name>
    <dbReference type="NCBI Taxonomy" id="1265"/>
    <lineage>
        <taxon>Bacteria</taxon>
        <taxon>Bacillati</taxon>
        <taxon>Bacillota</taxon>
        <taxon>Clostridia</taxon>
        <taxon>Eubacteriales</taxon>
        <taxon>Oscillospiraceae</taxon>
        <taxon>Ruminococcus</taxon>
    </lineage>
</organism>
<accession>A0A1H6ID29</accession>
<sequence>MKAEVILMKCPEARRIYGVRVEEWEGDWFRTWAFPIDEKRASHEGFDKVKIKGNLYPADEFNGCPYCKSIKFVQCDRCGKLSCWNNEERVTCGWCGRSGNVTATEEQINVKGGGY</sequence>
<dbReference type="EMBL" id="FNWV01000002">
    <property type="protein sequence ID" value="SEH46714.1"/>
    <property type="molecule type" value="Genomic_DNA"/>
</dbReference>
<feature type="domain" description="TerY-C metal binding" evidence="1">
    <location>
        <begin position="33"/>
        <end position="111"/>
    </location>
</feature>
<dbReference type="RefSeq" id="WP_074714622.1">
    <property type="nucleotide sequence ID" value="NZ_FNWV01000002.1"/>
</dbReference>
<protein>
    <submittedName>
        <fullName evidence="2">TerY-C metal binding domain-containing protein</fullName>
    </submittedName>
</protein>
<name>A0A1H6ID29_RUMFL</name>
<dbReference type="AlphaFoldDB" id="A0A1H6ID29"/>
<reference evidence="2 3" key="1">
    <citation type="submission" date="2016-10" db="EMBL/GenBank/DDBJ databases">
        <authorList>
            <person name="de Groot N.N."/>
        </authorList>
    </citation>
    <scope>NUCLEOTIDE SEQUENCE [LARGE SCALE GENOMIC DNA]</scope>
    <source>
        <strain evidence="2 3">YAD2003</strain>
    </source>
</reference>
<dbReference type="Proteomes" id="UP000183190">
    <property type="component" value="Unassembled WGS sequence"/>
</dbReference>
<gene>
    <name evidence="2" type="ORF">SAMN02910265_00835</name>
</gene>